<evidence type="ECO:0000313" key="10">
    <source>
        <dbReference type="EMBL" id="RNA43639.1"/>
    </source>
</evidence>
<organism evidence="10 11">
    <name type="scientific">Brachionus plicatilis</name>
    <name type="common">Marine rotifer</name>
    <name type="synonym">Brachionus muelleri</name>
    <dbReference type="NCBI Taxonomy" id="10195"/>
    <lineage>
        <taxon>Eukaryota</taxon>
        <taxon>Metazoa</taxon>
        <taxon>Spiralia</taxon>
        <taxon>Gnathifera</taxon>
        <taxon>Rotifera</taxon>
        <taxon>Eurotatoria</taxon>
        <taxon>Monogononta</taxon>
        <taxon>Pseudotrocha</taxon>
        <taxon>Ploima</taxon>
        <taxon>Brachionidae</taxon>
        <taxon>Brachionus</taxon>
    </lineage>
</organism>
<feature type="compositionally biased region" description="Acidic residues" evidence="9">
    <location>
        <begin position="291"/>
        <end position="307"/>
    </location>
</feature>
<dbReference type="Proteomes" id="UP000276133">
    <property type="component" value="Unassembled WGS sequence"/>
</dbReference>
<evidence type="ECO:0000256" key="4">
    <source>
        <dbReference type="ARBA" id="ARBA00009567"/>
    </source>
</evidence>
<keyword evidence="8" id="KW-0539">Nucleus</keyword>
<dbReference type="Pfam" id="PF10483">
    <property type="entry name" value="Elong_Iki1"/>
    <property type="match status" value="1"/>
</dbReference>
<dbReference type="Gene3D" id="3.40.50.300">
    <property type="entry name" value="P-loop containing nucleotide triphosphate hydrolases"/>
    <property type="match status" value="1"/>
</dbReference>
<dbReference type="GO" id="GO:0005634">
    <property type="term" value="C:nucleus"/>
    <property type="evidence" value="ECO:0007669"/>
    <property type="project" value="UniProtKB-SubCell"/>
</dbReference>
<dbReference type="AlphaFoldDB" id="A0A3M7T6U0"/>
<dbReference type="OrthoDB" id="166907at2759"/>
<keyword evidence="7" id="KW-0819">tRNA processing</keyword>
<evidence type="ECO:0000256" key="2">
    <source>
        <dbReference type="ARBA" id="ARBA00004496"/>
    </source>
</evidence>
<proteinExistence type="inferred from homology"/>
<dbReference type="GO" id="GO:0002098">
    <property type="term" value="P:tRNA wobble uridine modification"/>
    <property type="evidence" value="ECO:0007669"/>
    <property type="project" value="InterPro"/>
</dbReference>
<evidence type="ECO:0000256" key="5">
    <source>
        <dbReference type="ARBA" id="ARBA00020264"/>
    </source>
</evidence>
<keyword evidence="6" id="KW-0963">Cytoplasm</keyword>
<gene>
    <name evidence="10" type="ORF">BpHYR1_028860</name>
</gene>
<feature type="region of interest" description="Disordered" evidence="9">
    <location>
        <begin position="286"/>
        <end position="307"/>
    </location>
</feature>
<comment type="pathway">
    <text evidence="3">tRNA modification; 5-methoxycarbonylmethyl-2-thiouridine-tRNA biosynthesis.</text>
</comment>
<protein>
    <recommendedName>
        <fullName evidence="5">Elongator complex protein 5</fullName>
    </recommendedName>
</protein>
<evidence type="ECO:0000256" key="1">
    <source>
        <dbReference type="ARBA" id="ARBA00004123"/>
    </source>
</evidence>
<sequence>MIEDLLNQKEASKSILIIDSFLNNSTNLLFTYIKNFIEKDNLNTSLNLYPTSRSSKLKFIEFLPQKNVIDQTILLNIFTSNQNVLQLVLDQLIKNNESKKKFIIIIDNINLVLRHFENNPVFFIHFVIECSRRPDICQLVCIAHEQSLNNDVLCQIGQIFQTVVYINDTKMRQDEITMFSKLNKHIFKFSLKIDHRSLKTSKILSFNEILYIDNEFSVQKVEKILKKKSMTKEDDETEEDMLKGLTFNVHLSSDEMEAKKNLVLPYELIGQKKSIKMENKDTESKIFYAPDEADDIDDDDPDDDLNF</sequence>
<dbReference type="InterPro" id="IPR027417">
    <property type="entry name" value="P-loop_NTPase"/>
</dbReference>
<reference evidence="10 11" key="1">
    <citation type="journal article" date="2018" name="Sci. Rep.">
        <title>Genomic signatures of local adaptation to the degree of environmental predictability in rotifers.</title>
        <authorList>
            <person name="Franch-Gras L."/>
            <person name="Hahn C."/>
            <person name="Garcia-Roger E.M."/>
            <person name="Carmona M.J."/>
            <person name="Serra M."/>
            <person name="Gomez A."/>
        </authorList>
    </citation>
    <scope>NUCLEOTIDE SEQUENCE [LARGE SCALE GENOMIC DNA]</scope>
    <source>
        <strain evidence="10">HYR1</strain>
    </source>
</reference>
<evidence type="ECO:0000256" key="7">
    <source>
        <dbReference type="ARBA" id="ARBA00022694"/>
    </source>
</evidence>
<dbReference type="GO" id="GO:0000049">
    <property type="term" value="F:tRNA binding"/>
    <property type="evidence" value="ECO:0007669"/>
    <property type="project" value="TreeGrafter"/>
</dbReference>
<evidence type="ECO:0000313" key="11">
    <source>
        <dbReference type="Proteomes" id="UP000276133"/>
    </source>
</evidence>
<dbReference type="EMBL" id="REGN01000198">
    <property type="protein sequence ID" value="RNA43639.1"/>
    <property type="molecule type" value="Genomic_DNA"/>
</dbReference>
<name>A0A3M7T6U0_BRAPC</name>
<dbReference type="STRING" id="10195.A0A3M7T6U0"/>
<comment type="caution">
    <text evidence="10">The sequence shown here is derived from an EMBL/GenBank/DDBJ whole genome shotgun (WGS) entry which is preliminary data.</text>
</comment>
<evidence type="ECO:0000256" key="8">
    <source>
        <dbReference type="ARBA" id="ARBA00023242"/>
    </source>
</evidence>
<dbReference type="InterPro" id="IPR019519">
    <property type="entry name" value="Elp5"/>
</dbReference>
<evidence type="ECO:0000256" key="9">
    <source>
        <dbReference type="SAM" id="MobiDB-lite"/>
    </source>
</evidence>
<dbReference type="GO" id="GO:0033588">
    <property type="term" value="C:elongator holoenzyme complex"/>
    <property type="evidence" value="ECO:0007669"/>
    <property type="project" value="InterPro"/>
</dbReference>
<evidence type="ECO:0000256" key="6">
    <source>
        <dbReference type="ARBA" id="ARBA00022490"/>
    </source>
</evidence>
<dbReference type="PANTHER" id="PTHR15641:SF1">
    <property type="entry name" value="ELONGATOR COMPLEX PROTEIN 5"/>
    <property type="match status" value="1"/>
</dbReference>
<dbReference type="GO" id="GO:0005829">
    <property type="term" value="C:cytosol"/>
    <property type="evidence" value="ECO:0007669"/>
    <property type="project" value="TreeGrafter"/>
</dbReference>
<accession>A0A3M7T6U0</accession>
<comment type="subcellular location">
    <subcellularLocation>
        <location evidence="2">Cytoplasm</location>
    </subcellularLocation>
    <subcellularLocation>
        <location evidence="1">Nucleus</location>
    </subcellularLocation>
</comment>
<keyword evidence="11" id="KW-1185">Reference proteome</keyword>
<comment type="similarity">
    <text evidence="4">Belongs to the ELP5 family.</text>
</comment>
<dbReference type="PANTHER" id="PTHR15641">
    <property type="entry name" value="ELONGATOR COMPLEX PROTEIN 5"/>
    <property type="match status" value="1"/>
</dbReference>
<dbReference type="UniPathway" id="UPA00988"/>
<evidence type="ECO:0000256" key="3">
    <source>
        <dbReference type="ARBA" id="ARBA00005043"/>
    </source>
</evidence>